<dbReference type="PANTHER" id="PTHR12854:SF7">
    <property type="entry name" value="ATAXIN-2 HOMOLOG"/>
    <property type="match status" value="1"/>
</dbReference>
<dbReference type="Pfam" id="PF06741">
    <property type="entry name" value="LsmAD"/>
    <property type="match status" value="1"/>
</dbReference>
<evidence type="ECO:0000313" key="6">
    <source>
        <dbReference type="RefSeq" id="XP_010939925.1"/>
    </source>
</evidence>
<feature type="region of interest" description="Disordered" evidence="1">
    <location>
        <begin position="1"/>
        <end position="46"/>
    </location>
</feature>
<evidence type="ECO:0000313" key="5">
    <source>
        <dbReference type="RefSeq" id="XP_010939924.1"/>
    </source>
</evidence>
<dbReference type="GeneID" id="105058642"/>
<feature type="region of interest" description="Disordered" evidence="1">
    <location>
        <begin position="468"/>
        <end position="520"/>
    </location>
</feature>
<evidence type="ECO:0000313" key="3">
    <source>
        <dbReference type="Proteomes" id="UP000504607"/>
    </source>
</evidence>
<protein>
    <submittedName>
        <fullName evidence="4 5">Polyadenylate-binding protein-interacting protein 3 isoform X1</fullName>
    </submittedName>
</protein>
<dbReference type="RefSeq" id="XP_010939924.1">
    <property type="nucleotide sequence ID" value="XM_010941622.1"/>
</dbReference>
<evidence type="ECO:0000259" key="2">
    <source>
        <dbReference type="SMART" id="SM01272"/>
    </source>
</evidence>
<dbReference type="Proteomes" id="UP000504607">
    <property type="component" value="Chromosome 15"/>
</dbReference>
<sequence>MNLQQAVPPRSSANGFGRRRVDRETGARMDDNRMHSGKPTSPNFGLANGSKVGGVAGPSHDRLIYIMTCLVGQRVEVLVKNGSIISGIFHSANADKDFGVVLKMAQVIKDGSIKGQKPFNDTVKKPQTMIIPSRELVHILAKDASLSSDDGHAREKRNDLLIDSVISHPHHVEVERELERWIPDEDVPACSELENIFDGTWSRKWDQFETNETLFGVKSTFNEELYTTKLEKGPQMRELEIEASRIAREIEGEETHDHHLAEERGIYFHEDFDLDEESRYSAVRREADGGRYEENENSFLDAHNMETFGDSFGSAVSRSYSEVLSKQVSSESLASSTCLSADEDSQIPADKDAHVSGFTDHVTWPSSDSLVKSSLFMDEKNRLDDKMTKDQDAEKILLNECRDRIISEEAQTSKSEDVHPSTHLKGLSPSAVTYDPPSSDQINKCPAGESSDSAISGKLTSANEAVNTSLRPGCSTSSTSEHVGSGSVSGGPLSPSSSVGSLSSEKSTLNPNAKEFKLNPNAKSFMPSASLRQHTPASDGSFYYANNISAAPHMHGISMGIGIGPTFGGHHPVVYSPQAAPLQSPQAYIHPNGPLYGQQMILGQPRPLYYMPTYPAEMPYKGRNF</sequence>
<dbReference type="KEGG" id="egu:105058642"/>
<dbReference type="GO" id="GO:0003729">
    <property type="term" value="F:mRNA binding"/>
    <property type="evidence" value="ECO:0007669"/>
    <property type="project" value="TreeGrafter"/>
</dbReference>
<gene>
    <name evidence="4 5 6" type="primary">LOC105058642</name>
</gene>
<accession>A0A6I9SA69</accession>
<dbReference type="Pfam" id="PF07145">
    <property type="entry name" value="PAM2"/>
    <property type="match status" value="1"/>
</dbReference>
<dbReference type="PANTHER" id="PTHR12854">
    <property type="entry name" value="ATAXIN 2-RELATED"/>
    <property type="match status" value="1"/>
</dbReference>
<dbReference type="OrthoDB" id="2275718at2759"/>
<dbReference type="GO" id="GO:0010494">
    <property type="term" value="C:cytoplasmic stress granule"/>
    <property type="evidence" value="ECO:0007669"/>
    <property type="project" value="TreeGrafter"/>
</dbReference>
<reference evidence="4 5" key="1">
    <citation type="submission" date="2025-04" db="UniProtKB">
        <authorList>
            <consortium name="RefSeq"/>
        </authorList>
    </citation>
    <scope>IDENTIFICATION</scope>
</reference>
<feature type="domain" description="LsmAD" evidence="2">
    <location>
        <begin position="215"/>
        <end position="286"/>
    </location>
</feature>
<dbReference type="Pfam" id="PF14438">
    <property type="entry name" value="SM-ATX"/>
    <property type="match status" value="1"/>
</dbReference>
<dbReference type="InterPro" id="IPR009818">
    <property type="entry name" value="PAM2_motif"/>
</dbReference>
<organism evidence="3 5">
    <name type="scientific">Elaeis guineensis var. tenera</name>
    <name type="common">Oil palm</name>
    <dbReference type="NCBI Taxonomy" id="51953"/>
    <lineage>
        <taxon>Eukaryota</taxon>
        <taxon>Viridiplantae</taxon>
        <taxon>Streptophyta</taxon>
        <taxon>Embryophyta</taxon>
        <taxon>Tracheophyta</taxon>
        <taxon>Spermatophyta</taxon>
        <taxon>Magnoliopsida</taxon>
        <taxon>Liliopsida</taxon>
        <taxon>Arecaceae</taxon>
        <taxon>Arecoideae</taxon>
        <taxon>Cocoseae</taxon>
        <taxon>Elaeidinae</taxon>
        <taxon>Elaeis</taxon>
    </lineage>
</organism>
<proteinExistence type="predicted"/>
<evidence type="ECO:0000313" key="4">
    <source>
        <dbReference type="RefSeq" id="XP_010939923.1"/>
    </source>
</evidence>
<feature type="region of interest" description="Disordered" evidence="1">
    <location>
        <begin position="409"/>
        <end position="455"/>
    </location>
</feature>
<name>A0A6I9SA69_ELAGV</name>
<dbReference type="RefSeq" id="XP_010939923.1">
    <property type="nucleotide sequence ID" value="XM_010941621.1"/>
</dbReference>
<dbReference type="FunFam" id="2.30.30.100:FF:000054">
    <property type="entry name" value="Polyadenylate-binding protein-interacting protein 3"/>
    <property type="match status" value="1"/>
</dbReference>
<feature type="compositionally biased region" description="Basic and acidic residues" evidence="1">
    <location>
        <begin position="19"/>
        <end position="34"/>
    </location>
</feature>
<dbReference type="InterPro" id="IPR045117">
    <property type="entry name" value="ATXN2-like"/>
</dbReference>
<feature type="compositionally biased region" description="Low complexity" evidence="1">
    <location>
        <begin position="475"/>
        <end position="509"/>
    </location>
</feature>
<dbReference type="GO" id="GO:0034063">
    <property type="term" value="P:stress granule assembly"/>
    <property type="evidence" value="ECO:0007669"/>
    <property type="project" value="TreeGrafter"/>
</dbReference>
<evidence type="ECO:0000256" key="1">
    <source>
        <dbReference type="SAM" id="MobiDB-lite"/>
    </source>
</evidence>
<dbReference type="SMART" id="SM01272">
    <property type="entry name" value="LsmAD"/>
    <property type="match status" value="1"/>
</dbReference>
<keyword evidence="3" id="KW-1185">Reference proteome</keyword>
<dbReference type="AlphaFoldDB" id="A0A6I9SA69"/>
<dbReference type="InterPro" id="IPR025852">
    <property type="entry name" value="SM_dom_ATX"/>
</dbReference>
<dbReference type="Gene3D" id="2.30.30.100">
    <property type="match status" value="1"/>
</dbReference>
<dbReference type="InterPro" id="IPR009604">
    <property type="entry name" value="LsmAD_domain"/>
</dbReference>
<dbReference type="RefSeq" id="XP_010939925.1">
    <property type="nucleotide sequence ID" value="XM_010941623.3"/>
</dbReference>